<dbReference type="SMART" id="SM00530">
    <property type="entry name" value="HTH_XRE"/>
    <property type="match status" value="1"/>
</dbReference>
<protein>
    <submittedName>
        <fullName evidence="3">DNA-binding protein</fullName>
    </submittedName>
    <submittedName>
        <fullName evidence="2">Helix-turn-helix domain-containing protein</fullName>
    </submittedName>
</protein>
<dbReference type="RefSeq" id="WP_127176585.1">
    <property type="nucleotide sequence ID" value="NZ_CP029078.1"/>
</dbReference>
<dbReference type="AlphaFoldDB" id="A0A3S9Z784"/>
<proteinExistence type="predicted"/>
<dbReference type="Gene3D" id="1.10.260.40">
    <property type="entry name" value="lambda repressor-like DNA-binding domains"/>
    <property type="match status" value="1"/>
</dbReference>
<sequence length="213" mass="22581">MPAGDIGRRLVSRREELGLSVEDVADRTDIPAGYLRYVESQPTAAPGLTFLERVADALDTSVSRLRGGGVDLPEGTGVAAARPTLLKLTPEQCQALMSTHGVGRVAVTTTQGPAILPVNYAVVDGGIVFRTGHGSAAALSDGVEAAFEVDQVDEARSEGWSVLAVGPARRVTDVGAVEEYERQAHTKPWAGGDRDLWVRIDPVRLTGRRIEAS</sequence>
<dbReference type="InterPro" id="IPR024747">
    <property type="entry name" value="Pyridox_Oxase-rel"/>
</dbReference>
<dbReference type="Proteomes" id="UP000271291">
    <property type="component" value="Chromosome"/>
</dbReference>
<accession>A0A3S9Z784</accession>
<dbReference type="GO" id="GO:0003677">
    <property type="term" value="F:DNA binding"/>
    <property type="evidence" value="ECO:0007669"/>
    <property type="project" value="UniProtKB-KW"/>
</dbReference>
<dbReference type="PROSITE" id="PS50943">
    <property type="entry name" value="HTH_CROC1"/>
    <property type="match status" value="1"/>
</dbReference>
<dbReference type="Gene3D" id="2.30.110.10">
    <property type="entry name" value="Electron Transport, Fmn-binding Protein, Chain A"/>
    <property type="match status" value="1"/>
</dbReference>
<evidence type="ECO:0000313" key="5">
    <source>
        <dbReference type="Proteomes" id="UP000501753"/>
    </source>
</evidence>
<evidence type="ECO:0000313" key="2">
    <source>
        <dbReference type="EMBL" id="AZS83674.1"/>
    </source>
</evidence>
<reference evidence="2 4" key="2">
    <citation type="submission" date="2018-12" db="EMBL/GenBank/DDBJ databases">
        <title>Streptomyces griseoviridis F1-27 complete genome.</title>
        <authorList>
            <person name="Mariita R.M."/>
            <person name="Sello J.K."/>
        </authorList>
    </citation>
    <scope>NUCLEOTIDE SEQUENCE [LARGE SCALE GENOMIC DNA]</scope>
    <source>
        <strain evidence="2 4">F1-27</strain>
    </source>
</reference>
<dbReference type="EMBL" id="CP029078">
    <property type="protein sequence ID" value="QCN89469.1"/>
    <property type="molecule type" value="Genomic_DNA"/>
</dbReference>
<keyword evidence="3" id="KW-0238">DNA-binding</keyword>
<dbReference type="KEGG" id="sgd:ELQ87_04715"/>
<dbReference type="InterPro" id="IPR001387">
    <property type="entry name" value="Cro/C1-type_HTH"/>
</dbReference>
<dbReference type="Proteomes" id="UP000501753">
    <property type="component" value="Chromosome"/>
</dbReference>
<feature type="domain" description="HTH cro/C1-type" evidence="1">
    <location>
        <begin position="10"/>
        <end position="65"/>
    </location>
</feature>
<dbReference type="Pfam" id="PF01381">
    <property type="entry name" value="HTH_3"/>
    <property type="match status" value="1"/>
</dbReference>
<dbReference type="Pfam" id="PF12900">
    <property type="entry name" value="Pyridox_ox_2"/>
    <property type="match status" value="1"/>
</dbReference>
<dbReference type="InterPro" id="IPR010982">
    <property type="entry name" value="Lambda_DNA-bd_dom_sf"/>
</dbReference>
<dbReference type="OrthoDB" id="7062584at2"/>
<keyword evidence="5" id="KW-1185">Reference proteome</keyword>
<gene>
    <name evidence="3" type="ORF">DDJ31_34640</name>
    <name evidence="2" type="ORF">ELQ87_04715</name>
</gene>
<dbReference type="InterPro" id="IPR012349">
    <property type="entry name" value="Split_barrel_FMN-bd"/>
</dbReference>
<dbReference type="SUPFAM" id="SSF50475">
    <property type="entry name" value="FMN-binding split barrel"/>
    <property type="match status" value="1"/>
</dbReference>
<dbReference type="EMBL" id="CP034687">
    <property type="protein sequence ID" value="AZS83674.1"/>
    <property type="molecule type" value="Genomic_DNA"/>
</dbReference>
<evidence type="ECO:0000313" key="3">
    <source>
        <dbReference type="EMBL" id="QCN89469.1"/>
    </source>
</evidence>
<evidence type="ECO:0000313" key="4">
    <source>
        <dbReference type="Proteomes" id="UP000271291"/>
    </source>
</evidence>
<reference evidence="3 5" key="1">
    <citation type="submission" date="2018-04" db="EMBL/GenBank/DDBJ databases">
        <title>Complete genome sequences of Streptomyces griseoviridis K61 and characterization of antagonistic properties of biological control agents.</title>
        <authorList>
            <person name="Mariita R.M."/>
            <person name="Sello J.K."/>
        </authorList>
    </citation>
    <scope>NUCLEOTIDE SEQUENCE [LARGE SCALE GENOMIC DNA]</scope>
    <source>
        <strain evidence="3 5">K61</strain>
    </source>
</reference>
<organism evidence="2 4">
    <name type="scientific">Streptomyces griseoviridis</name>
    <dbReference type="NCBI Taxonomy" id="45398"/>
    <lineage>
        <taxon>Bacteria</taxon>
        <taxon>Bacillati</taxon>
        <taxon>Actinomycetota</taxon>
        <taxon>Actinomycetes</taxon>
        <taxon>Kitasatosporales</taxon>
        <taxon>Streptomycetaceae</taxon>
        <taxon>Streptomyces</taxon>
    </lineage>
</organism>
<name>A0A3S9Z784_STRGD</name>
<dbReference type="CDD" id="cd00093">
    <property type="entry name" value="HTH_XRE"/>
    <property type="match status" value="1"/>
</dbReference>
<dbReference type="SUPFAM" id="SSF47413">
    <property type="entry name" value="lambda repressor-like DNA-binding domains"/>
    <property type="match status" value="1"/>
</dbReference>
<evidence type="ECO:0000259" key="1">
    <source>
        <dbReference type="PROSITE" id="PS50943"/>
    </source>
</evidence>